<evidence type="ECO:0000259" key="1">
    <source>
        <dbReference type="Pfam" id="PF01872"/>
    </source>
</evidence>
<evidence type="ECO:0000313" key="2">
    <source>
        <dbReference type="EMBL" id="MER6618004.1"/>
    </source>
</evidence>
<protein>
    <submittedName>
        <fullName evidence="2">Dihydrofolate reductase family protein</fullName>
    </submittedName>
</protein>
<feature type="domain" description="Bacterial bifunctional deaminase-reductase C-terminal" evidence="1">
    <location>
        <begin position="6"/>
        <end position="64"/>
    </location>
</feature>
<dbReference type="Pfam" id="PF01872">
    <property type="entry name" value="RibD_C"/>
    <property type="match status" value="1"/>
</dbReference>
<dbReference type="RefSeq" id="WP_351978971.1">
    <property type="nucleotide sequence ID" value="NZ_JBEPBX010000049.1"/>
</dbReference>
<dbReference type="InterPro" id="IPR002734">
    <property type="entry name" value="RibDG_C"/>
</dbReference>
<dbReference type="InterPro" id="IPR024072">
    <property type="entry name" value="DHFR-like_dom_sf"/>
</dbReference>
<comment type="caution">
    <text evidence="2">The sequence shown here is derived from an EMBL/GenBank/DDBJ whole genome shotgun (WGS) entry which is preliminary data.</text>
</comment>
<dbReference type="SUPFAM" id="SSF53597">
    <property type="entry name" value="Dihydrofolate reductase-like"/>
    <property type="match status" value="1"/>
</dbReference>
<name>A0ABV1V4Q5_9ACTN</name>
<dbReference type="EMBL" id="JBEPBX010000049">
    <property type="protein sequence ID" value="MER6618004.1"/>
    <property type="molecule type" value="Genomic_DNA"/>
</dbReference>
<proteinExistence type="predicted"/>
<sequence length="74" mass="7942">MPQDATWPVALDVLCQVYGVRRLMVESGGMIHTQPLENHLADELPLVIAPLLVGQSDAVRMLGPAHCCEGLPPA</sequence>
<gene>
    <name evidence="2" type="ORF">ABT276_32775</name>
</gene>
<organism evidence="2 3">
    <name type="scientific">Streptomyces xantholiticus</name>
    <dbReference type="NCBI Taxonomy" id="68285"/>
    <lineage>
        <taxon>Bacteria</taxon>
        <taxon>Bacillati</taxon>
        <taxon>Actinomycetota</taxon>
        <taxon>Actinomycetes</taxon>
        <taxon>Kitasatosporales</taxon>
        <taxon>Streptomycetaceae</taxon>
        <taxon>Streptomyces</taxon>
    </lineage>
</organism>
<keyword evidence="3" id="KW-1185">Reference proteome</keyword>
<dbReference type="Gene3D" id="3.40.430.10">
    <property type="entry name" value="Dihydrofolate Reductase, subunit A"/>
    <property type="match status" value="1"/>
</dbReference>
<reference evidence="2 3" key="1">
    <citation type="submission" date="2024-06" db="EMBL/GenBank/DDBJ databases">
        <title>The Natural Products Discovery Center: Release of the First 8490 Sequenced Strains for Exploring Actinobacteria Biosynthetic Diversity.</title>
        <authorList>
            <person name="Kalkreuter E."/>
            <person name="Kautsar S.A."/>
            <person name="Yang D."/>
            <person name="Bader C.D."/>
            <person name="Teijaro C.N."/>
            <person name="Fluegel L."/>
            <person name="Davis C.M."/>
            <person name="Simpson J.R."/>
            <person name="Lauterbach L."/>
            <person name="Steele A.D."/>
            <person name="Gui C."/>
            <person name="Meng S."/>
            <person name="Li G."/>
            <person name="Viehrig K."/>
            <person name="Ye F."/>
            <person name="Su P."/>
            <person name="Kiefer A.F."/>
            <person name="Nichols A."/>
            <person name="Cepeda A.J."/>
            <person name="Yan W."/>
            <person name="Fan B."/>
            <person name="Jiang Y."/>
            <person name="Adhikari A."/>
            <person name="Zheng C.-J."/>
            <person name="Schuster L."/>
            <person name="Cowan T.M."/>
            <person name="Smanski M.J."/>
            <person name="Chevrette M.G."/>
            <person name="De Carvalho L.P.S."/>
            <person name="Shen B."/>
        </authorList>
    </citation>
    <scope>NUCLEOTIDE SEQUENCE [LARGE SCALE GENOMIC DNA]</scope>
    <source>
        <strain evidence="2 3">NPDC000837</strain>
    </source>
</reference>
<evidence type="ECO:0000313" key="3">
    <source>
        <dbReference type="Proteomes" id="UP001445472"/>
    </source>
</evidence>
<dbReference type="Proteomes" id="UP001445472">
    <property type="component" value="Unassembled WGS sequence"/>
</dbReference>
<accession>A0ABV1V4Q5</accession>